<dbReference type="Proteomes" id="UP000190080">
    <property type="component" value="Unassembled WGS sequence"/>
</dbReference>
<proteinExistence type="predicted"/>
<dbReference type="PANTHER" id="PTHR46401:SF2">
    <property type="entry name" value="GLYCOSYLTRANSFERASE WBBK-RELATED"/>
    <property type="match status" value="1"/>
</dbReference>
<dbReference type="FunFam" id="3.40.50.2000:FF:000119">
    <property type="entry name" value="Glycosyl transferase group 1"/>
    <property type="match status" value="1"/>
</dbReference>
<dbReference type="RefSeq" id="WP_079422577.1">
    <property type="nucleotide sequence ID" value="NZ_MZGV01000009.1"/>
</dbReference>
<evidence type="ECO:0000259" key="2">
    <source>
        <dbReference type="Pfam" id="PF00534"/>
    </source>
</evidence>
<evidence type="ECO:0000313" key="5">
    <source>
        <dbReference type="Proteomes" id="UP000190080"/>
    </source>
</evidence>
<dbReference type="STRING" id="1450648.CLORY_11510"/>
<dbReference type="InterPro" id="IPR028098">
    <property type="entry name" value="Glyco_trans_4-like_N"/>
</dbReference>
<dbReference type="Pfam" id="PF13439">
    <property type="entry name" value="Glyco_transf_4"/>
    <property type="match status" value="1"/>
</dbReference>
<protein>
    <submittedName>
        <fullName evidence="4">Capsular glucan synthase</fullName>
        <ecNumber evidence="4">2.4.1.21</ecNumber>
    </submittedName>
</protein>
<feature type="domain" description="Glycosyl transferase family 1" evidence="2">
    <location>
        <begin position="190"/>
        <end position="346"/>
    </location>
</feature>
<dbReference type="Gene3D" id="3.40.50.2000">
    <property type="entry name" value="Glycogen Phosphorylase B"/>
    <property type="match status" value="2"/>
</dbReference>
<dbReference type="Pfam" id="PF00534">
    <property type="entry name" value="Glycos_transf_1"/>
    <property type="match status" value="1"/>
</dbReference>
<evidence type="ECO:0000259" key="3">
    <source>
        <dbReference type="Pfam" id="PF13439"/>
    </source>
</evidence>
<dbReference type="SUPFAM" id="SSF53756">
    <property type="entry name" value="UDP-Glycosyltransferase/glycogen phosphorylase"/>
    <property type="match status" value="1"/>
</dbReference>
<sequence length="381" mass="43251">MRIAMDARGINWYRGSGIGTYTDSLLCTLLNIDKENYYHIYWSGDDYDRVTNDNSRIIMTSRKHHRFFQQSYIPGNLAKENIDIYHVPQNGIGLCSAVNCRKVITIHDLIPYIMPETVGRGYLLKFLKEVPNILEISDGVITVSEWSKRDILKFFPVDENKIFVTPLAADIRYKPLDKNWARYMVAKRLNIKLPFLLYVGGFSPRKNVKSLIMAFSNIINSLSKEFVLVIAGSLKDDGNMLKELCDRLKISSNVFFTGFVEEDFMPILYSAAEVFVYPSLYEGFGLPPLEAMSCGTPVITSNVSSIPEIVGDAGILIDPYDTSNLVNALGTLLENEPLKLELIDKGLNRAKLFSWEKTAEKTLEVYKKIIEIDKLEIKKIG</sequence>
<dbReference type="OrthoDB" id="9797829at2"/>
<keyword evidence="5" id="KW-1185">Reference proteome</keyword>
<keyword evidence="1 4" id="KW-0808">Transferase</keyword>
<comment type="caution">
    <text evidence="4">The sequence shown here is derived from an EMBL/GenBank/DDBJ whole genome shotgun (WGS) entry which is preliminary data.</text>
</comment>
<evidence type="ECO:0000313" key="4">
    <source>
        <dbReference type="EMBL" id="OPJ63369.1"/>
    </source>
</evidence>
<dbReference type="PANTHER" id="PTHR46401">
    <property type="entry name" value="GLYCOSYLTRANSFERASE WBBK-RELATED"/>
    <property type="match status" value="1"/>
</dbReference>
<dbReference type="EC" id="2.4.1.21" evidence="4"/>
<name>A0A1V4ITX6_9CLOT</name>
<organism evidence="4 5">
    <name type="scientific">Clostridium oryzae</name>
    <dbReference type="NCBI Taxonomy" id="1450648"/>
    <lineage>
        <taxon>Bacteria</taxon>
        <taxon>Bacillati</taxon>
        <taxon>Bacillota</taxon>
        <taxon>Clostridia</taxon>
        <taxon>Eubacteriales</taxon>
        <taxon>Clostridiaceae</taxon>
        <taxon>Clostridium</taxon>
    </lineage>
</organism>
<evidence type="ECO:0000256" key="1">
    <source>
        <dbReference type="ARBA" id="ARBA00022679"/>
    </source>
</evidence>
<accession>A0A1V4ITX6</accession>
<dbReference type="EMBL" id="MZGV01000009">
    <property type="protein sequence ID" value="OPJ63369.1"/>
    <property type="molecule type" value="Genomic_DNA"/>
</dbReference>
<dbReference type="InterPro" id="IPR001296">
    <property type="entry name" value="Glyco_trans_1"/>
</dbReference>
<feature type="domain" description="Glycosyltransferase subfamily 4-like N-terminal" evidence="3">
    <location>
        <begin position="60"/>
        <end position="170"/>
    </location>
</feature>
<gene>
    <name evidence="4" type="primary">glgA_1</name>
    <name evidence="4" type="ORF">CLORY_11510</name>
</gene>
<dbReference type="CDD" id="cd03809">
    <property type="entry name" value="GT4_MtfB-like"/>
    <property type="match status" value="1"/>
</dbReference>
<dbReference type="AlphaFoldDB" id="A0A1V4ITX6"/>
<keyword evidence="4" id="KW-0328">Glycosyltransferase</keyword>
<reference evidence="4 5" key="1">
    <citation type="submission" date="2017-03" db="EMBL/GenBank/DDBJ databases">
        <title>Genome sequence of Clostridium oryzae DSM 28571.</title>
        <authorList>
            <person name="Poehlein A."/>
            <person name="Daniel R."/>
        </authorList>
    </citation>
    <scope>NUCLEOTIDE SEQUENCE [LARGE SCALE GENOMIC DNA]</scope>
    <source>
        <strain evidence="4 5">DSM 28571</strain>
    </source>
</reference>
<dbReference type="GO" id="GO:0009103">
    <property type="term" value="P:lipopolysaccharide biosynthetic process"/>
    <property type="evidence" value="ECO:0007669"/>
    <property type="project" value="TreeGrafter"/>
</dbReference>
<dbReference type="GO" id="GO:0009011">
    <property type="term" value="F:alpha-1,4-glucan glucosyltransferase (ADP-glucose donor) activity"/>
    <property type="evidence" value="ECO:0007669"/>
    <property type="project" value="UniProtKB-EC"/>
</dbReference>